<keyword evidence="3" id="KW-1185">Reference proteome</keyword>
<organism evidence="2 3">
    <name type="scientific">Leishmania tarentolae</name>
    <name type="common">Sauroleishmania tarentolae</name>
    <dbReference type="NCBI Taxonomy" id="5689"/>
    <lineage>
        <taxon>Eukaryota</taxon>
        <taxon>Discoba</taxon>
        <taxon>Euglenozoa</taxon>
        <taxon>Kinetoplastea</taxon>
        <taxon>Metakinetoplastina</taxon>
        <taxon>Trypanosomatida</taxon>
        <taxon>Trypanosomatidae</taxon>
        <taxon>Leishmaniinae</taxon>
        <taxon>Leishmania</taxon>
        <taxon>lizard Leishmania</taxon>
    </lineage>
</organism>
<proteinExistence type="predicted"/>
<evidence type="ECO:0000313" key="2">
    <source>
        <dbReference type="EMBL" id="GET88658.1"/>
    </source>
</evidence>
<sequence>MPLPSQNQLYGYYVARCGYHGVRRPHRAVLTLLAEDTTSHAERLTAEAAERCVAVEDLEQIEDAAERAARARERAAVIPLATQRTFRLADPGGKAAFSPLYIGARGMLPLLDLIAELPLIENVDLSNVASWYDNDTFANSSHGGSVSGNDVVAHLCAILPRLRFLRTLDLGGQPLGSIAVAHLLETIRQLPTVVHVNLDTRNVDPYLMRAFQQTLDEHQEVPRPQMLTVKAMSKAYETPLYIKTLPRLDRKTLREQQVLRALLSQDPCFRSAVAEVEMGDMVLTARVMSTTEAVFRCGDKGIRGDGQHLFILKSGTLRVYADLEGFVLSRGDYFGDSYPSVLLPCSRLEEEERGVVYAIPLHSCTTVLGHWATRLAAAWPWLHQIPIMQAVGAWTCMRACTCSEFVVSEPTDTIVEAGDDEEAIYAVCDGSFSALDAREGDAACYNARNVRGVFTRFDIFGIEALVARTHKSSVRIKAGKEKDVPYRALAVRGCGVRVLHRQLRLVFISMARAYSLHEDLCPSGNTA</sequence>
<dbReference type="Gene3D" id="2.60.120.10">
    <property type="entry name" value="Jelly Rolls"/>
    <property type="match status" value="2"/>
</dbReference>
<dbReference type="SUPFAM" id="SSF52047">
    <property type="entry name" value="RNI-like"/>
    <property type="match status" value="1"/>
</dbReference>
<reference evidence="2" key="1">
    <citation type="submission" date="2019-11" db="EMBL/GenBank/DDBJ databases">
        <title>Leishmania tarentolae CDS.</title>
        <authorList>
            <person name="Goto Y."/>
            <person name="Yamagishi J."/>
        </authorList>
    </citation>
    <scope>NUCLEOTIDE SEQUENCE [LARGE SCALE GENOMIC DNA]</scope>
    <source>
        <strain evidence="2">Parrot Tar II</strain>
    </source>
</reference>
<comment type="caution">
    <text evidence="2">The sequence shown here is derived from an EMBL/GenBank/DDBJ whole genome shotgun (WGS) entry which is preliminary data.</text>
</comment>
<dbReference type="SUPFAM" id="SSF51206">
    <property type="entry name" value="cAMP-binding domain-like"/>
    <property type="match status" value="1"/>
</dbReference>
<gene>
    <name evidence="2" type="ORF">LtaPh_2301900</name>
</gene>
<evidence type="ECO:0000313" key="3">
    <source>
        <dbReference type="Proteomes" id="UP000419144"/>
    </source>
</evidence>
<name>A0A640KH57_LEITA</name>
<dbReference type="VEuPathDB" id="TriTrypDB:LtaPh_2301900"/>
<dbReference type="Gene3D" id="3.80.10.10">
    <property type="entry name" value="Ribonuclease Inhibitor"/>
    <property type="match status" value="1"/>
</dbReference>
<dbReference type="InterPro" id="IPR018490">
    <property type="entry name" value="cNMP-bd_dom_sf"/>
</dbReference>
<dbReference type="OrthoDB" id="417078at2759"/>
<dbReference type="PROSITE" id="PS50042">
    <property type="entry name" value="CNMP_BINDING_3"/>
    <property type="match status" value="2"/>
</dbReference>
<feature type="domain" description="Cyclic nucleotide-binding" evidence="1">
    <location>
        <begin position="405"/>
        <end position="473"/>
    </location>
</feature>
<dbReference type="Proteomes" id="UP000419144">
    <property type="component" value="Unassembled WGS sequence"/>
</dbReference>
<dbReference type="InterPro" id="IPR032675">
    <property type="entry name" value="LRR_dom_sf"/>
</dbReference>
<protein>
    <recommendedName>
        <fullName evidence="1">Cyclic nucleotide-binding domain-containing protein</fullName>
    </recommendedName>
</protein>
<evidence type="ECO:0000259" key="1">
    <source>
        <dbReference type="PROSITE" id="PS50042"/>
    </source>
</evidence>
<dbReference type="InterPro" id="IPR014710">
    <property type="entry name" value="RmlC-like_jellyroll"/>
</dbReference>
<dbReference type="AlphaFoldDB" id="A0A640KH57"/>
<accession>A0A640KH57</accession>
<feature type="domain" description="Cyclic nucleotide-binding" evidence="1">
    <location>
        <begin position="306"/>
        <end position="336"/>
    </location>
</feature>
<dbReference type="InterPro" id="IPR000595">
    <property type="entry name" value="cNMP-bd_dom"/>
</dbReference>
<dbReference type="EMBL" id="BLBS01000030">
    <property type="protein sequence ID" value="GET88658.1"/>
    <property type="molecule type" value="Genomic_DNA"/>
</dbReference>